<sequence length="127" mass="13992">MSDNTVVSLNTPQDPLTELIRQGARDLIAQAVEAELQQLLAQHQSVMVDGKQAIVRNGFLPERTLQTGVGDVEVQIPKVRDRSRNGVKFNSSLIPPYLKRTKSIETLLPLLYLKGISTGDMLPALES</sequence>
<evidence type="ECO:0000313" key="8">
    <source>
        <dbReference type="Proteomes" id="UP001155586"/>
    </source>
</evidence>
<evidence type="ECO:0000256" key="1">
    <source>
        <dbReference type="ARBA" id="ARBA00002190"/>
    </source>
</evidence>
<evidence type="ECO:0000256" key="3">
    <source>
        <dbReference type="ARBA" id="ARBA00022578"/>
    </source>
</evidence>
<keyword evidence="8" id="KW-1185">Reference proteome</keyword>
<feature type="non-terminal residue" evidence="7">
    <location>
        <position position="127"/>
    </location>
</feature>
<keyword evidence="3 6" id="KW-0815">Transposition</keyword>
<evidence type="ECO:0000256" key="6">
    <source>
        <dbReference type="RuleBase" id="RU365089"/>
    </source>
</evidence>
<dbReference type="Proteomes" id="UP001155586">
    <property type="component" value="Unassembled WGS sequence"/>
</dbReference>
<comment type="function">
    <text evidence="1 6">Required for the transposition of the insertion element.</text>
</comment>
<proteinExistence type="inferred from homology"/>
<dbReference type="InterPro" id="IPR001207">
    <property type="entry name" value="Transposase_mutator"/>
</dbReference>
<dbReference type="AlphaFoldDB" id="A0A9X3HUL8"/>
<dbReference type="GO" id="GO:0006313">
    <property type="term" value="P:DNA transposition"/>
    <property type="evidence" value="ECO:0007669"/>
    <property type="project" value="UniProtKB-UniRule"/>
</dbReference>
<dbReference type="PANTHER" id="PTHR33217:SF9">
    <property type="entry name" value="MUTATOR FAMILY TRANSPOSASE"/>
    <property type="match status" value="1"/>
</dbReference>
<keyword evidence="4 6" id="KW-0238">DNA-binding</keyword>
<keyword evidence="6" id="KW-0814">Transposable element</keyword>
<dbReference type="RefSeq" id="WP_265689812.1">
    <property type="nucleotide sequence ID" value="NZ_JAKRRX010000426.1"/>
</dbReference>
<dbReference type="EMBL" id="JAKRRX010000426">
    <property type="protein sequence ID" value="MCW8336776.1"/>
    <property type="molecule type" value="Genomic_DNA"/>
</dbReference>
<evidence type="ECO:0000256" key="4">
    <source>
        <dbReference type="ARBA" id="ARBA00023125"/>
    </source>
</evidence>
<protein>
    <recommendedName>
        <fullName evidence="6">Mutator family transposase</fullName>
    </recommendedName>
</protein>
<dbReference type="Pfam" id="PF00872">
    <property type="entry name" value="Transposase_mut"/>
    <property type="match status" value="1"/>
</dbReference>
<dbReference type="PANTHER" id="PTHR33217">
    <property type="entry name" value="TRANSPOSASE FOR INSERTION SEQUENCE ELEMENT IS1081"/>
    <property type="match status" value="1"/>
</dbReference>
<name>A0A9X3HUL8_9VIBR</name>
<reference evidence="7" key="1">
    <citation type="submission" date="2022-02" db="EMBL/GenBank/DDBJ databases">
        <title>Vibrio sp. nov., a new bacterium isolated from Bohai sea, China.</title>
        <authorList>
            <person name="Yuan Y."/>
        </authorList>
    </citation>
    <scope>NUCLEOTIDE SEQUENCE</scope>
    <source>
        <strain evidence="7">DBSS07</strain>
    </source>
</reference>
<comment type="caution">
    <text evidence="7">The sequence shown here is derived from an EMBL/GenBank/DDBJ whole genome shotgun (WGS) entry which is preliminary data.</text>
</comment>
<evidence type="ECO:0000313" key="7">
    <source>
        <dbReference type="EMBL" id="MCW8336776.1"/>
    </source>
</evidence>
<gene>
    <name evidence="7" type="ORF">MD483_23540</name>
</gene>
<dbReference type="GO" id="GO:0003677">
    <property type="term" value="F:DNA binding"/>
    <property type="evidence" value="ECO:0007669"/>
    <property type="project" value="UniProtKB-UniRule"/>
</dbReference>
<evidence type="ECO:0000256" key="5">
    <source>
        <dbReference type="ARBA" id="ARBA00023172"/>
    </source>
</evidence>
<dbReference type="GO" id="GO:0004803">
    <property type="term" value="F:transposase activity"/>
    <property type="evidence" value="ECO:0007669"/>
    <property type="project" value="UniProtKB-UniRule"/>
</dbReference>
<organism evidence="7 8">
    <name type="scientific">Vibrio paucivorans</name>
    <dbReference type="NCBI Taxonomy" id="2829489"/>
    <lineage>
        <taxon>Bacteria</taxon>
        <taxon>Pseudomonadati</taxon>
        <taxon>Pseudomonadota</taxon>
        <taxon>Gammaproteobacteria</taxon>
        <taxon>Vibrionales</taxon>
        <taxon>Vibrionaceae</taxon>
        <taxon>Vibrio</taxon>
    </lineage>
</organism>
<comment type="similarity">
    <text evidence="2 6">Belongs to the transposase mutator family.</text>
</comment>
<evidence type="ECO:0000256" key="2">
    <source>
        <dbReference type="ARBA" id="ARBA00010961"/>
    </source>
</evidence>
<accession>A0A9X3HUL8</accession>
<keyword evidence="5 6" id="KW-0233">DNA recombination</keyword>